<evidence type="ECO:0000313" key="2">
    <source>
        <dbReference type="EMBL" id="PGH33433.1"/>
    </source>
</evidence>
<feature type="compositionally biased region" description="Basic and acidic residues" evidence="1">
    <location>
        <begin position="80"/>
        <end position="89"/>
    </location>
</feature>
<protein>
    <submittedName>
        <fullName evidence="2">Uncharacterized protein</fullName>
    </submittedName>
</protein>
<dbReference type="STRING" id="73230.A0A2B7ZJT2"/>
<evidence type="ECO:0000256" key="1">
    <source>
        <dbReference type="SAM" id="MobiDB-lite"/>
    </source>
</evidence>
<reference evidence="2 3" key="1">
    <citation type="submission" date="2017-10" db="EMBL/GenBank/DDBJ databases">
        <title>Comparative genomics in systemic dimorphic fungi from Ajellomycetaceae.</title>
        <authorList>
            <person name="Munoz J.F."/>
            <person name="Mcewen J.G."/>
            <person name="Clay O.K."/>
            <person name="Cuomo C.A."/>
        </authorList>
    </citation>
    <scope>NUCLEOTIDE SEQUENCE [LARGE SCALE GENOMIC DNA]</scope>
    <source>
        <strain evidence="2 3">UAMH4076</strain>
    </source>
</reference>
<keyword evidence="3" id="KW-1185">Reference proteome</keyword>
<gene>
    <name evidence="2" type="ORF">GX50_03740</name>
</gene>
<accession>A0A2B7ZJT2</accession>
<dbReference type="Proteomes" id="UP000226031">
    <property type="component" value="Unassembled WGS sequence"/>
</dbReference>
<comment type="caution">
    <text evidence="2">The sequence shown here is derived from an EMBL/GenBank/DDBJ whole genome shotgun (WGS) entry which is preliminary data.</text>
</comment>
<evidence type="ECO:0000313" key="3">
    <source>
        <dbReference type="Proteomes" id="UP000226031"/>
    </source>
</evidence>
<feature type="region of interest" description="Disordered" evidence="1">
    <location>
        <begin position="77"/>
        <end position="179"/>
    </location>
</feature>
<name>A0A2B7ZJT2_9EURO</name>
<dbReference type="AlphaFoldDB" id="A0A2B7ZJT2"/>
<sequence length="233" mass="25681">MSYQSQIPSVTLHDLQEFRARHFLQSNNEQVHSLMPVTDDEQLDDGLGYYPDGAKRTLTDQQIEIFRHSEIQKLQRAKRWKEMADREQAEGESPANATREASTGAGQLEGQGGGQGSPEHKQKGFEGTEQPHNNMDRRSTEGITIQDGNKRAESPLGYGTQGTTSANSQKPASSGANPFGRRLVLSPCTKVVLDNWYGRVTAGKNIGGPGQPILLKLFGICYRNEKAEGRRGL</sequence>
<organism evidence="2 3">
    <name type="scientific">[Emmonsia] crescens</name>
    <dbReference type="NCBI Taxonomy" id="73230"/>
    <lineage>
        <taxon>Eukaryota</taxon>
        <taxon>Fungi</taxon>
        <taxon>Dikarya</taxon>
        <taxon>Ascomycota</taxon>
        <taxon>Pezizomycotina</taxon>
        <taxon>Eurotiomycetes</taxon>
        <taxon>Eurotiomycetidae</taxon>
        <taxon>Onygenales</taxon>
        <taxon>Ajellomycetaceae</taxon>
        <taxon>Emergomyces</taxon>
    </lineage>
</organism>
<dbReference type="InterPro" id="IPR024526">
    <property type="entry name" value="DUF3807"/>
</dbReference>
<dbReference type="PANTHER" id="PTHR40642:SF1">
    <property type="entry name" value="YALI0F31295P"/>
    <property type="match status" value="1"/>
</dbReference>
<feature type="compositionally biased region" description="Polar residues" evidence="1">
    <location>
        <begin position="161"/>
        <end position="176"/>
    </location>
</feature>
<dbReference type="VEuPathDB" id="FungiDB:EMCG_00358"/>
<feature type="compositionally biased region" description="Gly residues" evidence="1">
    <location>
        <begin position="107"/>
        <end position="116"/>
    </location>
</feature>
<dbReference type="EMBL" id="PDND01000063">
    <property type="protein sequence ID" value="PGH33433.1"/>
    <property type="molecule type" value="Genomic_DNA"/>
</dbReference>
<dbReference type="Pfam" id="PF12720">
    <property type="entry name" value="DUF3807"/>
    <property type="match status" value="1"/>
</dbReference>
<dbReference type="PANTHER" id="PTHR40642">
    <property type="entry name" value="YALI0F31295P"/>
    <property type="match status" value="1"/>
</dbReference>
<proteinExistence type="predicted"/>